<reference evidence="1 2" key="1">
    <citation type="submission" date="2016-09" db="EMBL/GenBank/DDBJ databases">
        <authorList>
            <person name="Wen S.-F."/>
            <person name="Lo A.-C."/>
            <person name="Lin C.-J."/>
            <person name="Tseng T.-T."/>
        </authorList>
    </citation>
    <scope>NUCLEOTIDE SEQUENCE [LARGE SCALE GENOMIC DNA]</scope>
    <source>
        <strain evidence="1 2">12609</strain>
    </source>
</reference>
<gene>
    <name evidence="1" type="ORF">BIY41_09660</name>
</gene>
<evidence type="ECO:0000313" key="2">
    <source>
        <dbReference type="Proteomes" id="UP000175852"/>
    </source>
</evidence>
<accession>A0AAX0I4X4</accession>
<protein>
    <submittedName>
        <fullName evidence="1">Uncharacterized protein</fullName>
    </submittedName>
</protein>
<comment type="caution">
    <text evidence="1">The sequence shown here is derived from an EMBL/GenBank/DDBJ whole genome shotgun (WGS) entry which is preliminary data.</text>
</comment>
<evidence type="ECO:0000313" key="1">
    <source>
        <dbReference type="EMBL" id="OEY98624.1"/>
    </source>
</evidence>
<dbReference type="AlphaFoldDB" id="A0AAX0I4X4"/>
<dbReference type="Proteomes" id="UP000175852">
    <property type="component" value="Unassembled WGS sequence"/>
</dbReference>
<dbReference type="EMBL" id="MKCQ01000028">
    <property type="protein sequence ID" value="OEY98624.1"/>
    <property type="molecule type" value="Genomic_DNA"/>
</dbReference>
<sequence length="73" mass="8215">MIELYKNNAKAQFIQLVATIGSDGKCPRFCGPTESNSQHCIWLESTCFELSENSWNQLKTWFEETAVAVEVAA</sequence>
<name>A0AAX0I4X4_XANCG</name>
<proteinExistence type="predicted"/>
<organism evidence="1 2">
    <name type="scientific">Xanthomonas campestris pv. glycines</name>
    <dbReference type="NCBI Taxonomy" id="473421"/>
    <lineage>
        <taxon>Bacteria</taxon>
        <taxon>Pseudomonadati</taxon>
        <taxon>Pseudomonadota</taxon>
        <taxon>Gammaproteobacteria</taxon>
        <taxon>Lysobacterales</taxon>
        <taxon>Lysobacteraceae</taxon>
        <taxon>Xanthomonas</taxon>
    </lineage>
</organism>